<comment type="subunit">
    <text evidence="4">Homodimer.</text>
</comment>
<dbReference type="Pfam" id="PF07479">
    <property type="entry name" value="NAD_Gly3P_dh_C"/>
    <property type="match status" value="1"/>
</dbReference>
<accession>A0AAW1U1M4</accession>
<dbReference type="InterPro" id="IPR013328">
    <property type="entry name" value="6PGD_dom2"/>
</dbReference>
<dbReference type="InterPro" id="IPR017751">
    <property type="entry name" value="G3P_DH_NAD-dep_euk"/>
</dbReference>
<name>A0AAW1U1M4_9CUCU</name>
<evidence type="ECO:0000256" key="1">
    <source>
        <dbReference type="ARBA" id="ARBA00005189"/>
    </source>
</evidence>
<gene>
    <name evidence="15" type="ORF">WA026_005427</name>
</gene>
<feature type="binding site" evidence="10">
    <location>
        <position position="311"/>
    </location>
    <ligand>
        <name>NAD(+)</name>
        <dbReference type="ChEBI" id="CHEBI:57540"/>
    </ligand>
</feature>
<reference evidence="15 16" key="1">
    <citation type="submission" date="2023-03" db="EMBL/GenBank/DDBJ databases">
        <title>Genome insight into feeding habits of ladybird beetles.</title>
        <authorList>
            <person name="Li H.-S."/>
            <person name="Huang Y.-H."/>
            <person name="Pang H."/>
        </authorList>
    </citation>
    <scope>NUCLEOTIDE SEQUENCE [LARGE SCALE GENOMIC DNA]</scope>
    <source>
        <strain evidence="15">SYSU_2023b</strain>
        <tissue evidence="15">Whole body</tissue>
    </source>
</reference>
<dbReference type="Pfam" id="PF01210">
    <property type="entry name" value="NAD_Gly3P_dh_N"/>
    <property type="match status" value="1"/>
</dbReference>
<keyword evidence="16" id="KW-1185">Reference proteome</keyword>
<evidence type="ECO:0000256" key="6">
    <source>
        <dbReference type="ARBA" id="ARBA00023027"/>
    </source>
</evidence>
<feature type="domain" description="Glycerol-3-phosphate dehydrogenase NAD-dependent N-terminal" evidence="13">
    <location>
        <begin position="17"/>
        <end position="186"/>
    </location>
</feature>
<feature type="binding site" evidence="10">
    <location>
        <position position="166"/>
    </location>
    <ligand>
        <name>NAD(+)</name>
        <dbReference type="ChEBI" id="CHEBI:57540"/>
    </ligand>
</feature>
<feature type="binding site" evidence="9">
    <location>
        <position position="132"/>
    </location>
    <ligand>
        <name>substrate</name>
    </ligand>
</feature>
<evidence type="ECO:0000256" key="4">
    <source>
        <dbReference type="ARBA" id="ARBA00011738"/>
    </source>
</evidence>
<dbReference type="Gene3D" id="1.10.1040.10">
    <property type="entry name" value="N-(1-d-carboxylethyl)-l-norvaline Dehydrogenase, domain 2"/>
    <property type="match status" value="1"/>
</dbReference>
<dbReference type="PANTHER" id="PTHR11728:SF8">
    <property type="entry name" value="GLYCEROL-3-PHOSPHATE DEHYDROGENASE [NAD(+)]-RELATED"/>
    <property type="match status" value="1"/>
</dbReference>
<dbReference type="NCBIfam" id="TIGR03376">
    <property type="entry name" value="glycerol3P_DH"/>
    <property type="match status" value="1"/>
</dbReference>
<evidence type="ECO:0000259" key="14">
    <source>
        <dbReference type="Pfam" id="PF07479"/>
    </source>
</evidence>
<dbReference type="EC" id="1.1.1.8" evidence="12"/>
<evidence type="ECO:0000256" key="12">
    <source>
        <dbReference type="RuleBase" id="RU361243"/>
    </source>
</evidence>
<evidence type="ECO:0000256" key="11">
    <source>
        <dbReference type="RuleBase" id="RU000437"/>
    </source>
</evidence>
<comment type="caution">
    <text evidence="15">The sequence shown here is derived from an EMBL/GenBank/DDBJ whole genome shotgun (WGS) entry which is preliminary data.</text>
</comment>
<keyword evidence="5 11" id="KW-0560">Oxidoreductase</keyword>
<dbReference type="GO" id="GO:0141152">
    <property type="term" value="F:glycerol-3-phosphate dehydrogenase (NAD+) activity"/>
    <property type="evidence" value="ECO:0007669"/>
    <property type="project" value="UniProtKB-UniRule"/>
</dbReference>
<dbReference type="GO" id="GO:0042803">
    <property type="term" value="F:protein homodimerization activity"/>
    <property type="evidence" value="ECO:0007669"/>
    <property type="project" value="InterPro"/>
</dbReference>
<evidence type="ECO:0000256" key="2">
    <source>
        <dbReference type="ARBA" id="ARBA00005192"/>
    </source>
</evidence>
<proteinExistence type="inferred from homology"/>
<organism evidence="15 16">
    <name type="scientific">Henosepilachna vigintioctopunctata</name>
    <dbReference type="NCBI Taxonomy" id="420089"/>
    <lineage>
        <taxon>Eukaryota</taxon>
        <taxon>Metazoa</taxon>
        <taxon>Ecdysozoa</taxon>
        <taxon>Arthropoda</taxon>
        <taxon>Hexapoda</taxon>
        <taxon>Insecta</taxon>
        <taxon>Pterygota</taxon>
        <taxon>Neoptera</taxon>
        <taxon>Endopterygota</taxon>
        <taxon>Coleoptera</taxon>
        <taxon>Polyphaga</taxon>
        <taxon>Cucujiformia</taxon>
        <taxon>Coccinelloidea</taxon>
        <taxon>Coccinellidae</taxon>
        <taxon>Epilachninae</taxon>
        <taxon>Epilachnini</taxon>
        <taxon>Henosepilachna</taxon>
    </lineage>
</organism>
<dbReference type="SUPFAM" id="SSF51735">
    <property type="entry name" value="NAD(P)-binding Rossmann-fold domains"/>
    <property type="match status" value="1"/>
</dbReference>
<evidence type="ECO:0000256" key="9">
    <source>
        <dbReference type="PIRSR" id="PIRSR000114-2"/>
    </source>
</evidence>
<evidence type="ECO:0000313" key="16">
    <source>
        <dbReference type="Proteomes" id="UP001431783"/>
    </source>
</evidence>
<comment type="pathway">
    <text evidence="2">Phospholipid metabolism; alpha-glycerophosphate cycle.</text>
</comment>
<feature type="binding site" evidence="9">
    <location>
        <begin position="282"/>
        <end position="283"/>
    </location>
    <ligand>
        <name>substrate</name>
    </ligand>
</feature>
<evidence type="ECO:0000256" key="8">
    <source>
        <dbReference type="PIRSR" id="PIRSR000114-1"/>
    </source>
</evidence>
<dbReference type="Proteomes" id="UP001431783">
    <property type="component" value="Unassembled WGS sequence"/>
</dbReference>
<comment type="similarity">
    <text evidence="3 11">Belongs to the NAD-dependent glycerol-3-phosphate dehydrogenase family.</text>
</comment>
<dbReference type="GO" id="GO:0005829">
    <property type="term" value="C:cytosol"/>
    <property type="evidence" value="ECO:0007669"/>
    <property type="project" value="TreeGrafter"/>
</dbReference>
<feature type="binding site" evidence="10">
    <location>
        <position position="282"/>
    </location>
    <ligand>
        <name>NAD(+)</name>
        <dbReference type="ChEBI" id="CHEBI:57540"/>
    </ligand>
</feature>
<dbReference type="Gene3D" id="3.40.50.720">
    <property type="entry name" value="NAD(P)-binding Rossmann-like Domain"/>
    <property type="match status" value="1"/>
</dbReference>
<dbReference type="InterPro" id="IPR008927">
    <property type="entry name" value="6-PGluconate_DH-like_C_sf"/>
</dbReference>
<evidence type="ECO:0000256" key="10">
    <source>
        <dbReference type="PIRSR" id="PIRSR000114-3"/>
    </source>
</evidence>
<dbReference type="GO" id="GO:0051287">
    <property type="term" value="F:NAD binding"/>
    <property type="evidence" value="ECO:0007669"/>
    <property type="project" value="UniProtKB-UniRule"/>
</dbReference>
<feature type="binding site" evidence="10">
    <location>
        <position position="309"/>
    </location>
    <ligand>
        <name>NAD(+)</name>
        <dbReference type="ChEBI" id="CHEBI:57540"/>
    </ligand>
</feature>
<dbReference type="AlphaFoldDB" id="A0AAW1U1M4"/>
<evidence type="ECO:0000259" key="13">
    <source>
        <dbReference type="Pfam" id="PF01210"/>
    </source>
</evidence>
<evidence type="ECO:0000256" key="5">
    <source>
        <dbReference type="ARBA" id="ARBA00023002"/>
    </source>
</evidence>
<dbReference type="PIRSF" id="PIRSF000114">
    <property type="entry name" value="Glycerol-3-P_dh"/>
    <property type="match status" value="1"/>
</dbReference>
<evidence type="ECO:0000313" key="15">
    <source>
        <dbReference type="EMBL" id="KAK9874593.1"/>
    </source>
</evidence>
<comment type="pathway">
    <text evidence="1">Lipid metabolism.</text>
</comment>
<dbReference type="InterPro" id="IPR011128">
    <property type="entry name" value="G3P_DH_NAD-dep_N"/>
</dbReference>
<feature type="active site" description="Proton acceptor" evidence="8">
    <location>
        <position position="218"/>
    </location>
</feature>
<dbReference type="GO" id="GO:0005975">
    <property type="term" value="P:carbohydrate metabolic process"/>
    <property type="evidence" value="ECO:0007669"/>
    <property type="project" value="InterPro"/>
</dbReference>
<feature type="domain" description="Glycerol-3-phosphate dehydrogenase NAD-dependent C-terminal" evidence="14">
    <location>
        <begin position="207"/>
        <end position="351"/>
    </location>
</feature>
<evidence type="ECO:0000256" key="7">
    <source>
        <dbReference type="ARBA" id="ARBA00048683"/>
    </source>
</evidence>
<evidence type="ECO:0000256" key="3">
    <source>
        <dbReference type="ARBA" id="ARBA00011009"/>
    </source>
</evidence>
<dbReference type="GO" id="GO:0046168">
    <property type="term" value="P:glycerol-3-phosphate catabolic process"/>
    <property type="evidence" value="ECO:0007669"/>
    <property type="project" value="UniProtKB-UniRule"/>
</dbReference>
<comment type="catalytic activity">
    <reaction evidence="7 12">
        <text>sn-glycerol 3-phosphate + NAD(+) = dihydroxyacetone phosphate + NADH + H(+)</text>
        <dbReference type="Rhea" id="RHEA:11092"/>
        <dbReference type="ChEBI" id="CHEBI:15378"/>
        <dbReference type="ChEBI" id="CHEBI:57540"/>
        <dbReference type="ChEBI" id="CHEBI:57597"/>
        <dbReference type="ChEBI" id="CHEBI:57642"/>
        <dbReference type="ChEBI" id="CHEBI:57945"/>
        <dbReference type="EC" id="1.1.1.8"/>
    </reaction>
</comment>
<keyword evidence="6 10" id="KW-0520">NAD</keyword>
<dbReference type="FunFam" id="1.10.1040.10:FF:000004">
    <property type="entry name" value="Glycerol-3-phosphate dehydrogenase [NAD(+)]"/>
    <property type="match status" value="1"/>
</dbReference>
<sequence length="371" mass="41444">MSSSTPKNNDPYKNKKQIAIIGSGAWASVIARIIARNVLILKRFHPIVKMFVYDEIINNKKLSDIINETHENVKYAPGYIFTKNLKAIPDLVECVKFADILVFVVPRQYVENTCKTIVGNVKPNAVAVSLTKGFEVRPGGSLWLISHIITKLLNIKCHVFMGANLAPEVAAEQKICRSTLGCTHKTWGKWLKEIFETDHLKINVVDDEDTVEACGALKNIVATAVGLMDGLAQKNHYKEATMRLGFIEMIKFVDIFYPGGKLSTFFESCGIEDLIVTSYGGRNSKCAKEMVVTGKKLAQIEEEMLKGQKLQGPDTASQVCTMLRAHKMTHKFPFFTKVHAVCNGDEPPDSLKEYVEKNMSKKTYVPVNLII</sequence>
<dbReference type="SUPFAM" id="SSF48179">
    <property type="entry name" value="6-phosphogluconate dehydrogenase C-terminal domain-like"/>
    <property type="match status" value="1"/>
</dbReference>
<dbReference type="InterPro" id="IPR006168">
    <property type="entry name" value="G3P_DH_NAD-dep"/>
</dbReference>
<dbReference type="PANTHER" id="PTHR11728">
    <property type="entry name" value="GLYCEROL-3-PHOSPHATE DEHYDROGENASE"/>
    <property type="match status" value="1"/>
</dbReference>
<dbReference type="EMBL" id="JARQZJ010000032">
    <property type="protein sequence ID" value="KAK9874593.1"/>
    <property type="molecule type" value="Genomic_DNA"/>
</dbReference>
<dbReference type="InterPro" id="IPR006109">
    <property type="entry name" value="G3P_DH_NAD-dep_C"/>
</dbReference>
<protein>
    <recommendedName>
        <fullName evidence="12">Glycerol-3-phosphate dehydrogenase [NAD(+)]</fullName>
        <ecNumber evidence="12">1.1.1.8</ecNumber>
    </recommendedName>
</protein>
<dbReference type="InterPro" id="IPR036291">
    <property type="entry name" value="NAD(P)-bd_dom_sf"/>
</dbReference>
<dbReference type="PRINTS" id="PR00077">
    <property type="entry name" value="GPDHDRGNASE"/>
</dbReference>